<evidence type="ECO:0000313" key="3">
    <source>
        <dbReference type="Proteomes" id="UP000255417"/>
    </source>
</evidence>
<dbReference type="RefSeq" id="WP_115315762.1">
    <property type="nucleotide sequence ID" value="NZ_LWIF01000001.1"/>
</dbReference>
<feature type="coiled-coil region" evidence="1">
    <location>
        <begin position="14"/>
        <end position="105"/>
    </location>
</feature>
<protein>
    <submittedName>
        <fullName evidence="2">Uncharacterized protein</fullName>
    </submittedName>
</protein>
<sequence>MKIEFKNPETQAEFERLKASLDTANNALKSVKDEISRLDSEYNKNKSVISALKATIEEQAENAKEKQVNSLNIDIKDFIKLRRENNEAKDKLEYFTALNEDIEEKSMYLKHIEAFDKYREAEYRRDILLEFTCDKLLDEFSQEYAEKLHLFFYLNDLLTKCNEYEEESDRVRKANNKFIAKLLPHSHKTALPKELHIESKPTVQGERLSKMGFEKYRKNKGLTGFKKVFSEFEVKQEGNSNE</sequence>
<dbReference type="OrthoDB" id="5673857at2"/>
<reference evidence="2 3" key="1">
    <citation type="submission" date="2018-06" db="EMBL/GenBank/DDBJ databases">
        <authorList>
            <consortium name="Pathogen Informatics"/>
            <person name="Doyle S."/>
        </authorList>
    </citation>
    <scope>NUCLEOTIDE SEQUENCE [LARGE SCALE GENOMIC DNA]</scope>
    <source>
        <strain evidence="2 3">NCTC12872</strain>
    </source>
</reference>
<name>A0A379CC77_9PAST</name>
<keyword evidence="3" id="KW-1185">Reference proteome</keyword>
<accession>A0A379CC77</accession>
<organism evidence="2 3">
    <name type="scientific">Phocoenobacter uteri</name>
    <dbReference type="NCBI Taxonomy" id="146806"/>
    <lineage>
        <taxon>Bacteria</taxon>
        <taxon>Pseudomonadati</taxon>
        <taxon>Pseudomonadota</taxon>
        <taxon>Gammaproteobacteria</taxon>
        <taxon>Pasteurellales</taxon>
        <taxon>Pasteurellaceae</taxon>
        <taxon>Phocoenobacter</taxon>
    </lineage>
</organism>
<dbReference type="Proteomes" id="UP000255417">
    <property type="component" value="Unassembled WGS sequence"/>
</dbReference>
<gene>
    <name evidence="2" type="ORF">NCTC12872_01260</name>
</gene>
<evidence type="ECO:0000313" key="2">
    <source>
        <dbReference type="EMBL" id="SUB59277.1"/>
    </source>
</evidence>
<evidence type="ECO:0000256" key="1">
    <source>
        <dbReference type="SAM" id="Coils"/>
    </source>
</evidence>
<dbReference type="AlphaFoldDB" id="A0A379CC77"/>
<dbReference type="EMBL" id="UGTA01000001">
    <property type="protein sequence ID" value="SUB59277.1"/>
    <property type="molecule type" value="Genomic_DNA"/>
</dbReference>
<keyword evidence="1" id="KW-0175">Coiled coil</keyword>
<proteinExistence type="predicted"/>